<feature type="compositionally biased region" description="Acidic residues" evidence="1">
    <location>
        <begin position="81"/>
        <end position="99"/>
    </location>
</feature>
<reference evidence="3" key="1">
    <citation type="journal article" date="2022" name="Int. J. Mol. Sci.">
        <title>Draft Genome of Tanacetum Coccineum: Genomic Comparison of Closely Related Tanacetum-Family Plants.</title>
        <authorList>
            <person name="Yamashiro T."/>
            <person name="Shiraishi A."/>
            <person name="Nakayama K."/>
            <person name="Satake H."/>
        </authorList>
    </citation>
    <scope>NUCLEOTIDE SEQUENCE</scope>
</reference>
<evidence type="ECO:0000313" key="4">
    <source>
        <dbReference type="Proteomes" id="UP001151760"/>
    </source>
</evidence>
<dbReference type="Proteomes" id="UP001151760">
    <property type="component" value="Unassembled WGS sequence"/>
</dbReference>
<evidence type="ECO:0000256" key="2">
    <source>
        <dbReference type="SAM" id="Phobius"/>
    </source>
</evidence>
<proteinExistence type="predicted"/>
<feature type="region of interest" description="Disordered" evidence="1">
    <location>
        <begin position="58"/>
        <end position="111"/>
    </location>
</feature>
<comment type="caution">
    <text evidence="3">The sequence shown here is derived from an EMBL/GenBank/DDBJ whole genome shotgun (WGS) entry which is preliminary data.</text>
</comment>
<keyword evidence="2" id="KW-0812">Transmembrane</keyword>
<sequence>MAPSAMLQGFNRHGIRAPAPAPTSGVASIGLEASLGLNMGLVVLVWFKRLYELRGYSKKKKGKEQDHDHHHNNEIEYESEHELEDEDEYEIEEEDEFELENEKPTKASWMT</sequence>
<dbReference type="EMBL" id="BQNB010011190">
    <property type="protein sequence ID" value="GJS87331.1"/>
    <property type="molecule type" value="Genomic_DNA"/>
</dbReference>
<protein>
    <submittedName>
        <fullName evidence="3">Uncharacterized protein</fullName>
    </submittedName>
</protein>
<accession>A0ABQ4ZDG7</accession>
<keyword evidence="4" id="KW-1185">Reference proteome</keyword>
<keyword evidence="2" id="KW-0472">Membrane</keyword>
<evidence type="ECO:0000313" key="3">
    <source>
        <dbReference type="EMBL" id="GJS87331.1"/>
    </source>
</evidence>
<keyword evidence="2" id="KW-1133">Transmembrane helix</keyword>
<name>A0ABQ4ZDG7_9ASTR</name>
<gene>
    <name evidence="3" type="ORF">Tco_0769967</name>
</gene>
<evidence type="ECO:0000256" key="1">
    <source>
        <dbReference type="SAM" id="MobiDB-lite"/>
    </source>
</evidence>
<feature type="compositionally biased region" description="Basic and acidic residues" evidence="1">
    <location>
        <begin position="63"/>
        <end position="80"/>
    </location>
</feature>
<reference evidence="3" key="2">
    <citation type="submission" date="2022-01" db="EMBL/GenBank/DDBJ databases">
        <authorList>
            <person name="Yamashiro T."/>
            <person name="Shiraishi A."/>
            <person name="Satake H."/>
            <person name="Nakayama K."/>
        </authorList>
    </citation>
    <scope>NUCLEOTIDE SEQUENCE</scope>
</reference>
<organism evidence="3 4">
    <name type="scientific">Tanacetum coccineum</name>
    <dbReference type="NCBI Taxonomy" id="301880"/>
    <lineage>
        <taxon>Eukaryota</taxon>
        <taxon>Viridiplantae</taxon>
        <taxon>Streptophyta</taxon>
        <taxon>Embryophyta</taxon>
        <taxon>Tracheophyta</taxon>
        <taxon>Spermatophyta</taxon>
        <taxon>Magnoliopsida</taxon>
        <taxon>eudicotyledons</taxon>
        <taxon>Gunneridae</taxon>
        <taxon>Pentapetalae</taxon>
        <taxon>asterids</taxon>
        <taxon>campanulids</taxon>
        <taxon>Asterales</taxon>
        <taxon>Asteraceae</taxon>
        <taxon>Asteroideae</taxon>
        <taxon>Anthemideae</taxon>
        <taxon>Anthemidinae</taxon>
        <taxon>Tanacetum</taxon>
    </lineage>
</organism>
<feature type="transmembrane region" description="Helical" evidence="2">
    <location>
        <begin position="33"/>
        <end position="51"/>
    </location>
</feature>